<evidence type="ECO:0000313" key="2">
    <source>
        <dbReference type="EMBL" id="QEG24250.1"/>
    </source>
</evidence>
<name>A0A5B9PG83_9BACT</name>
<evidence type="ECO:0008006" key="4">
    <source>
        <dbReference type="Google" id="ProtNLM"/>
    </source>
</evidence>
<gene>
    <name evidence="2" type="ORF">MFFC18_41680</name>
</gene>
<dbReference type="Proteomes" id="UP000322214">
    <property type="component" value="Chromosome"/>
</dbReference>
<feature type="compositionally biased region" description="Basic residues" evidence="1">
    <location>
        <begin position="9"/>
        <end position="21"/>
    </location>
</feature>
<reference evidence="2 3" key="1">
    <citation type="submission" date="2019-08" db="EMBL/GenBank/DDBJ databases">
        <title>Deep-cultivation of Planctomycetes and their phenomic and genomic characterization uncovers novel biology.</title>
        <authorList>
            <person name="Wiegand S."/>
            <person name="Jogler M."/>
            <person name="Boedeker C."/>
            <person name="Pinto D."/>
            <person name="Vollmers J."/>
            <person name="Rivas-Marin E."/>
            <person name="Kohn T."/>
            <person name="Peeters S.H."/>
            <person name="Heuer A."/>
            <person name="Rast P."/>
            <person name="Oberbeckmann S."/>
            <person name="Bunk B."/>
            <person name="Jeske O."/>
            <person name="Meyerdierks A."/>
            <person name="Storesund J.E."/>
            <person name="Kallscheuer N."/>
            <person name="Luecker S."/>
            <person name="Lage O.M."/>
            <person name="Pohl T."/>
            <person name="Merkel B.J."/>
            <person name="Hornburger P."/>
            <person name="Mueller R.-W."/>
            <person name="Bruemmer F."/>
            <person name="Labrenz M."/>
            <person name="Spormann A.M."/>
            <person name="Op den Camp H."/>
            <person name="Overmann J."/>
            <person name="Amann R."/>
            <person name="Jetten M.S.M."/>
            <person name="Mascher T."/>
            <person name="Medema M.H."/>
            <person name="Devos D.P."/>
            <person name="Kaster A.-K."/>
            <person name="Ovreas L."/>
            <person name="Rohde M."/>
            <person name="Galperin M.Y."/>
            <person name="Jogler C."/>
        </authorList>
    </citation>
    <scope>NUCLEOTIDE SEQUENCE [LARGE SCALE GENOMIC DNA]</scope>
    <source>
        <strain evidence="2 3">FC18</strain>
    </source>
</reference>
<accession>A0A5B9PG83</accession>
<sequence>MSTSSSERSKRRSGHPHRSCNSHRLVVLEGSSRTSYLKRTEEQLDIAFPTHYVDRADVLAVLDEDDQLCGGVMLVGSGPFRSIAGIPDQHRGAHQSLNERGDVAEINGLWLAPKMKSPFLSILFWRLLIGHLVKSKKNSFLFTFDNSNTRMKSLAFWLKPTKLYSGATLTLPGMKYSSEETIALINIEPVKVFLTLLERKAAKSSGRRNGNVVGPANHSSQSAASSF</sequence>
<dbReference type="AlphaFoldDB" id="A0A5B9PG83"/>
<evidence type="ECO:0000313" key="3">
    <source>
        <dbReference type="Proteomes" id="UP000322214"/>
    </source>
</evidence>
<feature type="region of interest" description="Disordered" evidence="1">
    <location>
        <begin position="1"/>
        <end position="22"/>
    </location>
</feature>
<evidence type="ECO:0000256" key="1">
    <source>
        <dbReference type="SAM" id="MobiDB-lite"/>
    </source>
</evidence>
<organism evidence="2 3">
    <name type="scientific">Mariniblastus fucicola</name>
    <dbReference type="NCBI Taxonomy" id="980251"/>
    <lineage>
        <taxon>Bacteria</taxon>
        <taxon>Pseudomonadati</taxon>
        <taxon>Planctomycetota</taxon>
        <taxon>Planctomycetia</taxon>
        <taxon>Pirellulales</taxon>
        <taxon>Pirellulaceae</taxon>
        <taxon>Mariniblastus</taxon>
    </lineage>
</organism>
<dbReference type="EMBL" id="CP042912">
    <property type="protein sequence ID" value="QEG24250.1"/>
    <property type="molecule type" value="Genomic_DNA"/>
</dbReference>
<dbReference type="STRING" id="980251.GCA_001642875_00744"/>
<proteinExistence type="predicted"/>
<dbReference type="KEGG" id="mff:MFFC18_41680"/>
<dbReference type="OrthoDB" id="7057454at2"/>
<feature type="region of interest" description="Disordered" evidence="1">
    <location>
        <begin position="206"/>
        <end position="227"/>
    </location>
</feature>
<keyword evidence="3" id="KW-1185">Reference proteome</keyword>
<feature type="compositionally biased region" description="Polar residues" evidence="1">
    <location>
        <begin position="217"/>
        <end position="227"/>
    </location>
</feature>
<dbReference type="RefSeq" id="WP_148618998.1">
    <property type="nucleotide sequence ID" value="NZ_CP042912.1"/>
</dbReference>
<protein>
    <recommendedName>
        <fullName evidence="4">N-acetyltransferase domain-containing protein</fullName>
    </recommendedName>
</protein>